<dbReference type="AlphaFoldDB" id="A0A9W8HGC1"/>
<dbReference type="Pfam" id="PF13589">
    <property type="entry name" value="HATPase_c_3"/>
    <property type="match status" value="1"/>
</dbReference>
<dbReference type="SUPFAM" id="SSF118116">
    <property type="entry name" value="DNA mismatch repair protein MutL"/>
    <property type="match status" value="2"/>
</dbReference>
<feature type="region of interest" description="Disordered" evidence="2">
    <location>
        <begin position="362"/>
        <end position="421"/>
    </location>
</feature>
<dbReference type="GO" id="GO:0005524">
    <property type="term" value="F:ATP binding"/>
    <property type="evidence" value="ECO:0007669"/>
    <property type="project" value="InterPro"/>
</dbReference>
<protein>
    <submittedName>
        <fullName evidence="4">DNA mismatch repair protein</fullName>
    </submittedName>
</protein>
<evidence type="ECO:0000256" key="1">
    <source>
        <dbReference type="ARBA" id="ARBA00006082"/>
    </source>
</evidence>
<feature type="domain" description="MutL C-terminal dimerisation" evidence="3">
    <location>
        <begin position="432"/>
        <end position="635"/>
    </location>
</feature>
<accession>A0A9W8HGC1</accession>
<name>A0A9W8HGC1_9FUNG</name>
<gene>
    <name evidence="4" type="primary">MLH3</name>
    <name evidence="4" type="ORF">H4R18_003133</name>
</gene>
<dbReference type="PANTHER" id="PTHR10073">
    <property type="entry name" value="DNA MISMATCH REPAIR PROTEIN MLH, PMS, MUTL"/>
    <property type="match status" value="1"/>
</dbReference>
<evidence type="ECO:0000313" key="5">
    <source>
        <dbReference type="Proteomes" id="UP001140217"/>
    </source>
</evidence>
<dbReference type="Proteomes" id="UP001140217">
    <property type="component" value="Unassembled WGS sequence"/>
</dbReference>
<feature type="region of interest" description="Disordered" evidence="2">
    <location>
        <begin position="671"/>
        <end position="692"/>
    </location>
</feature>
<dbReference type="InterPro" id="IPR038973">
    <property type="entry name" value="MutL/Mlh/Pms-like"/>
</dbReference>
<dbReference type="GO" id="GO:0016887">
    <property type="term" value="F:ATP hydrolysis activity"/>
    <property type="evidence" value="ECO:0007669"/>
    <property type="project" value="InterPro"/>
</dbReference>
<dbReference type="OrthoDB" id="429932at2759"/>
<comment type="caution">
    <text evidence="4">The sequence shown here is derived from an EMBL/GenBank/DDBJ whole genome shotgun (WGS) entry which is preliminary data.</text>
</comment>
<dbReference type="PANTHER" id="PTHR10073:SF47">
    <property type="entry name" value="DNA MISMATCH REPAIR PROTEIN MLH3"/>
    <property type="match status" value="1"/>
</dbReference>
<evidence type="ECO:0000256" key="2">
    <source>
        <dbReference type="SAM" id="MobiDB-lite"/>
    </source>
</evidence>
<reference evidence="4" key="1">
    <citation type="submission" date="2022-07" db="EMBL/GenBank/DDBJ databases">
        <title>Phylogenomic reconstructions and comparative analyses of Kickxellomycotina fungi.</title>
        <authorList>
            <person name="Reynolds N.K."/>
            <person name="Stajich J.E."/>
            <person name="Barry K."/>
            <person name="Grigoriev I.V."/>
            <person name="Crous P."/>
            <person name="Smith M.E."/>
        </authorList>
    </citation>
    <scope>NUCLEOTIDE SEQUENCE</scope>
    <source>
        <strain evidence="4">NBRC 105414</strain>
    </source>
</reference>
<dbReference type="GO" id="GO:0032300">
    <property type="term" value="C:mismatch repair complex"/>
    <property type="evidence" value="ECO:0007669"/>
    <property type="project" value="InterPro"/>
</dbReference>
<dbReference type="GO" id="GO:0140664">
    <property type="term" value="F:ATP-dependent DNA damage sensor activity"/>
    <property type="evidence" value="ECO:0007669"/>
    <property type="project" value="InterPro"/>
</dbReference>
<evidence type="ECO:0000313" key="4">
    <source>
        <dbReference type="EMBL" id="KAJ2780983.1"/>
    </source>
</evidence>
<dbReference type="InterPro" id="IPR042120">
    <property type="entry name" value="MutL_C_dimsub"/>
</dbReference>
<comment type="similarity">
    <text evidence="1">Belongs to the DNA mismatch repair MutL/HexB family.</text>
</comment>
<keyword evidence="5" id="KW-1185">Reference proteome</keyword>
<sequence length="692" mass="70765">MSGSAEIRPLPAAAIRSIRSAAAVPDVCAVAVALLENSIDAGATCVRVHVCLEQFSVQVKDNGRGVPQGGFERLGQRHMTSKHGGGRAPSGRRYLGYRGEALADMSTVGSVHVTTRAGGGRARRCLIRDGVQLAAGDCAADDLGPYNTAVKVDDMFGAFPVRRRAMAESAQKTAGAVRAQLQRYALCYPDIALCLVAGPSDAAAALFSYAAAASVNQRVAQIHGPRIAQALDFVSADHGGWSLHGSISRAPILARVQQVFVDGRPCGTAELAATARHALGTSEYTDKANTAPGSGESVRSPRAQHPAFVLLISGTRAAAAGEVVTADMRRLVVLACIKFLRRFGMASDGHMQACMARAACGATRKRPPDARPGPAAEPKRRGGSAVREARSDQRRPAPNGTGIEAPIPRAPRYSGGADNGSGSSIDVASLRVIGQADQKYIMCQGGGGLLVAIDQHAADERVRLEAHFGALCAMLQSLGRLGEGCAVSAAEGVSVLVPPAPAALSAHDGAAVEAVAGGLRRLGIQLAPRAADPAGAGDGDGERVLHIVCAPTVLVPRLAGRDRSGGGGGGSGGGFARELLLAAADWLASGGSTAGTGTGGDTAEAWPALAALPSIVIDTVRSVACRSAITFNEALDLGACQALVARLARCRFPWFCAHGRRSVAPIARLGGGGGGGRRPGERWADAPAIGSQ</sequence>
<evidence type="ECO:0000259" key="3">
    <source>
        <dbReference type="SMART" id="SM00853"/>
    </source>
</evidence>
<dbReference type="Gene3D" id="3.30.1540.20">
    <property type="entry name" value="MutL, C-terminal domain, dimerisation subdomain"/>
    <property type="match status" value="1"/>
</dbReference>
<dbReference type="InterPro" id="IPR014790">
    <property type="entry name" value="MutL_C"/>
</dbReference>
<dbReference type="SMART" id="SM00853">
    <property type="entry name" value="MutL_C"/>
    <property type="match status" value="1"/>
</dbReference>
<dbReference type="SUPFAM" id="SSF55874">
    <property type="entry name" value="ATPase domain of HSP90 chaperone/DNA topoisomerase II/histidine kinase"/>
    <property type="match status" value="1"/>
</dbReference>
<organism evidence="4 5">
    <name type="scientific">Coemansia javaensis</name>
    <dbReference type="NCBI Taxonomy" id="2761396"/>
    <lineage>
        <taxon>Eukaryota</taxon>
        <taxon>Fungi</taxon>
        <taxon>Fungi incertae sedis</taxon>
        <taxon>Zoopagomycota</taxon>
        <taxon>Kickxellomycotina</taxon>
        <taxon>Kickxellomycetes</taxon>
        <taxon>Kickxellales</taxon>
        <taxon>Kickxellaceae</taxon>
        <taxon>Coemansia</taxon>
    </lineage>
</organism>
<dbReference type="EMBL" id="JANBUL010000118">
    <property type="protein sequence ID" value="KAJ2780983.1"/>
    <property type="molecule type" value="Genomic_DNA"/>
</dbReference>
<dbReference type="Gene3D" id="3.30.565.10">
    <property type="entry name" value="Histidine kinase-like ATPase, C-terminal domain"/>
    <property type="match status" value="1"/>
</dbReference>
<dbReference type="GO" id="GO:0006298">
    <property type="term" value="P:mismatch repair"/>
    <property type="evidence" value="ECO:0007669"/>
    <property type="project" value="InterPro"/>
</dbReference>
<dbReference type="InterPro" id="IPR037198">
    <property type="entry name" value="MutL_C_sf"/>
</dbReference>
<proteinExistence type="inferred from homology"/>
<dbReference type="InterPro" id="IPR036890">
    <property type="entry name" value="HATPase_C_sf"/>
</dbReference>